<evidence type="ECO:0000313" key="2">
    <source>
        <dbReference type="Proteomes" id="UP000790709"/>
    </source>
</evidence>
<evidence type="ECO:0000313" key="1">
    <source>
        <dbReference type="EMBL" id="KAH7931167.1"/>
    </source>
</evidence>
<protein>
    <submittedName>
        <fullName evidence="1">Uncharacterized protein</fullName>
    </submittedName>
</protein>
<organism evidence="1 2">
    <name type="scientific">Leucogyrophana mollusca</name>
    <dbReference type="NCBI Taxonomy" id="85980"/>
    <lineage>
        <taxon>Eukaryota</taxon>
        <taxon>Fungi</taxon>
        <taxon>Dikarya</taxon>
        <taxon>Basidiomycota</taxon>
        <taxon>Agaricomycotina</taxon>
        <taxon>Agaricomycetes</taxon>
        <taxon>Agaricomycetidae</taxon>
        <taxon>Boletales</taxon>
        <taxon>Boletales incertae sedis</taxon>
        <taxon>Leucogyrophana</taxon>
    </lineage>
</organism>
<comment type="caution">
    <text evidence="1">The sequence shown here is derived from an EMBL/GenBank/DDBJ whole genome shotgun (WGS) entry which is preliminary data.</text>
</comment>
<accession>A0ACB8C029</accession>
<dbReference type="Proteomes" id="UP000790709">
    <property type="component" value="Unassembled WGS sequence"/>
</dbReference>
<gene>
    <name evidence="1" type="ORF">BV22DRAFT_1027382</name>
</gene>
<name>A0ACB8C029_9AGAM</name>
<reference evidence="1" key="1">
    <citation type="journal article" date="2021" name="New Phytol.">
        <title>Evolutionary innovations through gain and loss of genes in the ectomycorrhizal Boletales.</title>
        <authorList>
            <person name="Wu G."/>
            <person name="Miyauchi S."/>
            <person name="Morin E."/>
            <person name="Kuo A."/>
            <person name="Drula E."/>
            <person name="Varga T."/>
            <person name="Kohler A."/>
            <person name="Feng B."/>
            <person name="Cao Y."/>
            <person name="Lipzen A."/>
            <person name="Daum C."/>
            <person name="Hundley H."/>
            <person name="Pangilinan J."/>
            <person name="Johnson J."/>
            <person name="Barry K."/>
            <person name="LaButti K."/>
            <person name="Ng V."/>
            <person name="Ahrendt S."/>
            <person name="Min B."/>
            <person name="Choi I.G."/>
            <person name="Park H."/>
            <person name="Plett J.M."/>
            <person name="Magnuson J."/>
            <person name="Spatafora J.W."/>
            <person name="Nagy L.G."/>
            <person name="Henrissat B."/>
            <person name="Grigoriev I.V."/>
            <person name="Yang Z.L."/>
            <person name="Xu J."/>
            <person name="Martin F.M."/>
        </authorList>
    </citation>
    <scope>NUCLEOTIDE SEQUENCE</scope>
    <source>
        <strain evidence="1">KUC20120723A-06</strain>
    </source>
</reference>
<dbReference type="EMBL" id="MU266327">
    <property type="protein sequence ID" value="KAH7931167.1"/>
    <property type="molecule type" value="Genomic_DNA"/>
</dbReference>
<proteinExistence type="predicted"/>
<keyword evidence="2" id="KW-1185">Reference proteome</keyword>
<sequence length="68" mass="7539">MCHAPGTGARLLKTSDRAAPRYGGPRLVFLFVDAIILQYGMMVSYRVQTVTRSNMTSDLGSRSEALRF</sequence>